<name>A0A6C2U3R3_PONDE</name>
<proteinExistence type="predicted"/>
<reference evidence="2 3" key="1">
    <citation type="submission" date="2019-04" db="EMBL/GenBank/DDBJ databases">
        <authorList>
            <person name="Van Vliet M D."/>
        </authorList>
    </citation>
    <scope>NUCLEOTIDE SEQUENCE [LARGE SCALE GENOMIC DNA]</scope>
    <source>
        <strain evidence="2 3">F1</strain>
    </source>
</reference>
<evidence type="ECO:0000313" key="2">
    <source>
        <dbReference type="EMBL" id="VGO14678.1"/>
    </source>
</evidence>
<sequence length="157" mass="17004">MQKITRRLMTTLLLGASLALFGCGGDDDEGSGSSGSENSFDFSGTYSVTYEITKGTSSLPVGSYSGDPVIVQSNGDQLTMSFGIPGQFWTEFTTSYGFMDDPSDPEYQFDTTDNLDEGGSLLPASFYIEGQFEPQSVWAHIRIVGTETIELDIRGNK</sequence>
<gene>
    <name evidence="2" type="ORF">PDESU_03245</name>
</gene>
<accession>A0A6C2U3R3</accession>
<dbReference type="EMBL" id="CAAHFG010000002">
    <property type="protein sequence ID" value="VGO14678.1"/>
    <property type="molecule type" value="Genomic_DNA"/>
</dbReference>
<evidence type="ECO:0008006" key="4">
    <source>
        <dbReference type="Google" id="ProtNLM"/>
    </source>
</evidence>
<dbReference type="AlphaFoldDB" id="A0A6C2U3R3"/>
<keyword evidence="3" id="KW-1185">Reference proteome</keyword>
<evidence type="ECO:0000313" key="3">
    <source>
        <dbReference type="Proteomes" id="UP000366872"/>
    </source>
</evidence>
<dbReference type="PROSITE" id="PS51257">
    <property type="entry name" value="PROKAR_LIPOPROTEIN"/>
    <property type="match status" value="1"/>
</dbReference>
<feature type="signal peptide" evidence="1">
    <location>
        <begin position="1"/>
        <end position="22"/>
    </location>
</feature>
<dbReference type="Proteomes" id="UP000366872">
    <property type="component" value="Unassembled WGS sequence"/>
</dbReference>
<keyword evidence="1" id="KW-0732">Signal</keyword>
<dbReference type="RefSeq" id="WP_136080313.1">
    <property type="nucleotide sequence ID" value="NZ_CAAHFG010000002.1"/>
</dbReference>
<organism evidence="2 3">
    <name type="scientific">Pontiella desulfatans</name>
    <dbReference type="NCBI Taxonomy" id="2750659"/>
    <lineage>
        <taxon>Bacteria</taxon>
        <taxon>Pseudomonadati</taxon>
        <taxon>Kiritimatiellota</taxon>
        <taxon>Kiritimatiellia</taxon>
        <taxon>Kiritimatiellales</taxon>
        <taxon>Pontiellaceae</taxon>
        <taxon>Pontiella</taxon>
    </lineage>
</organism>
<feature type="chain" id="PRO_5025587729" description="Lipocalin-like domain-containing protein" evidence="1">
    <location>
        <begin position="23"/>
        <end position="157"/>
    </location>
</feature>
<evidence type="ECO:0000256" key="1">
    <source>
        <dbReference type="SAM" id="SignalP"/>
    </source>
</evidence>
<protein>
    <recommendedName>
        <fullName evidence="4">Lipocalin-like domain-containing protein</fullName>
    </recommendedName>
</protein>